<gene>
    <name evidence="2" type="ORF">A7K69_10185</name>
</gene>
<protein>
    <submittedName>
        <fullName evidence="2">Uncharacterized protein</fullName>
    </submittedName>
</protein>
<sequence length="61" mass="6472">MSEPGAEAPAGLPQAGRWPAEKTGAGLIKGLMDGFSGLKDRAFKMNPSRHGEKAEEFCPRS</sequence>
<dbReference type="Proteomes" id="UP000078290">
    <property type="component" value="Unassembled WGS sequence"/>
</dbReference>
<evidence type="ECO:0000313" key="2">
    <source>
        <dbReference type="EMBL" id="OAT72480.1"/>
    </source>
</evidence>
<feature type="region of interest" description="Disordered" evidence="1">
    <location>
        <begin position="1"/>
        <end position="24"/>
    </location>
</feature>
<reference evidence="3" key="1">
    <citation type="submission" date="2016-05" db="EMBL/GenBank/DDBJ databases">
        <authorList>
            <person name="Wang W."/>
            <person name="Zhu L."/>
        </authorList>
    </citation>
    <scope>NUCLEOTIDE SEQUENCE [LARGE SCALE GENOMIC DNA]</scope>
    <source>
        <strain evidence="3">W-2</strain>
    </source>
</reference>
<dbReference type="AlphaFoldDB" id="A0A1B7KR12"/>
<proteinExistence type="predicted"/>
<organism evidence="2 3">
    <name type="scientific">Parageobacillus thermoglucosidasius</name>
    <name type="common">Geobacillus thermoglucosidasius</name>
    <dbReference type="NCBI Taxonomy" id="1426"/>
    <lineage>
        <taxon>Bacteria</taxon>
        <taxon>Bacillati</taxon>
        <taxon>Bacillota</taxon>
        <taxon>Bacilli</taxon>
        <taxon>Bacillales</taxon>
        <taxon>Anoxybacillaceae</taxon>
        <taxon>Parageobacillus</taxon>
    </lineage>
</organism>
<name>A0A1B7KR12_PARTM</name>
<accession>A0A1B7KR12</accession>
<dbReference type="EMBL" id="LXMA01000034">
    <property type="protein sequence ID" value="OAT72480.1"/>
    <property type="molecule type" value="Genomic_DNA"/>
</dbReference>
<evidence type="ECO:0000256" key="1">
    <source>
        <dbReference type="SAM" id="MobiDB-lite"/>
    </source>
</evidence>
<comment type="caution">
    <text evidence="2">The sequence shown here is derived from an EMBL/GenBank/DDBJ whole genome shotgun (WGS) entry which is preliminary data.</text>
</comment>
<evidence type="ECO:0000313" key="3">
    <source>
        <dbReference type="Proteomes" id="UP000078290"/>
    </source>
</evidence>